<dbReference type="InterPro" id="IPR001279">
    <property type="entry name" value="Metallo-B-lactamas"/>
</dbReference>
<dbReference type="GO" id="GO:0016787">
    <property type="term" value="F:hydrolase activity"/>
    <property type="evidence" value="ECO:0007669"/>
    <property type="project" value="UniProtKB-KW"/>
</dbReference>
<dbReference type="InterPro" id="IPR051013">
    <property type="entry name" value="MBL_superfamily_lactonases"/>
</dbReference>
<keyword evidence="4" id="KW-0862">Zinc</keyword>
<dbReference type="PANTHER" id="PTHR42978">
    <property type="entry name" value="QUORUM-QUENCHING LACTONASE YTNP-RELATED-RELATED"/>
    <property type="match status" value="1"/>
</dbReference>
<dbReference type="EMBL" id="SJTG01000003">
    <property type="protein sequence ID" value="TCI09129.1"/>
    <property type="molecule type" value="Genomic_DNA"/>
</dbReference>
<evidence type="ECO:0000256" key="3">
    <source>
        <dbReference type="ARBA" id="ARBA00022801"/>
    </source>
</evidence>
<protein>
    <submittedName>
        <fullName evidence="6">MBL fold metallo-hydrolase</fullName>
    </submittedName>
</protein>
<accession>A0A4R0YKR1</accession>
<evidence type="ECO:0000256" key="2">
    <source>
        <dbReference type="ARBA" id="ARBA00022723"/>
    </source>
</evidence>
<evidence type="ECO:0000256" key="4">
    <source>
        <dbReference type="ARBA" id="ARBA00022833"/>
    </source>
</evidence>
<dbReference type="Pfam" id="PF00753">
    <property type="entry name" value="Lactamase_B"/>
    <property type="match status" value="1"/>
</dbReference>
<reference evidence="6 7" key="1">
    <citation type="submission" date="2019-02" db="EMBL/GenBank/DDBJ databases">
        <title>Dyella amyloliquefaciens sp. nov., isolated from forest soil.</title>
        <authorList>
            <person name="Gao Z.-H."/>
            <person name="Qiu L.-H."/>
        </authorList>
    </citation>
    <scope>NUCLEOTIDE SEQUENCE [LARGE SCALE GENOMIC DNA]</scope>
    <source>
        <strain evidence="6 7">KACC 12747</strain>
    </source>
</reference>
<dbReference type="Proteomes" id="UP000291822">
    <property type="component" value="Unassembled WGS sequence"/>
</dbReference>
<proteinExistence type="inferred from homology"/>
<dbReference type="GO" id="GO:0046872">
    <property type="term" value="F:metal ion binding"/>
    <property type="evidence" value="ECO:0007669"/>
    <property type="project" value="UniProtKB-KW"/>
</dbReference>
<name>A0A4R0YKR1_9GAMM</name>
<evidence type="ECO:0000313" key="6">
    <source>
        <dbReference type="EMBL" id="TCI09129.1"/>
    </source>
</evidence>
<gene>
    <name evidence="6" type="ORF">EZM97_23105</name>
</gene>
<dbReference type="RefSeq" id="WP_131411230.1">
    <property type="nucleotide sequence ID" value="NZ_SJTG01000003.1"/>
</dbReference>
<keyword evidence="7" id="KW-1185">Reference proteome</keyword>
<evidence type="ECO:0000259" key="5">
    <source>
        <dbReference type="SMART" id="SM00849"/>
    </source>
</evidence>
<evidence type="ECO:0000313" key="7">
    <source>
        <dbReference type="Proteomes" id="UP000291822"/>
    </source>
</evidence>
<dbReference type="AlphaFoldDB" id="A0A4R0YKR1"/>
<sequence>MSVDITSHPGKPGPGELVPSRYALQVGEIDVLVISDGVLPLPPVTLATNADPAELAAWLDAMLLPQDVFKWPVNVVVARSGDRTVLIDSGIGSEFTPAGLLLGRLASAGIDPASVTDVVITHLHVDHVGGLLADGLRRRLRPDVPIHLAAAEVEFWKSPDFSRNTFGGMSDVLRSAEERFMEVYRGQLRLFESEYEVAPGVVVRRTGGHTPGHSVVRMASGGDRLTFLGDAVFQDHFDRPGWYNAFDHDPDEAVRVRVRLLRELAESREPTVASHVSFPYCRVAVDGDIFRWVPALWEY</sequence>
<dbReference type="SMART" id="SM00849">
    <property type="entry name" value="Lactamase_B"/>
    <property type="match status" value="1"/>
</dbReference>
<keyword evidence="3 6" id="KW-0378">Hydrolase</keyword>
<dbReference type="CDD" id="cd07720">
    <property type="entry name" value="OPHC2-like_MBL-fold"/>
    <property type="match status" value="1"/>
</dbReference>
<dbReference type="PANTHER" id="PTHR42978:SF6">
    <property type="entry name" value="QUORUM-QUENCHING LACTONASE YTNP-RELATED"/>
    <property type="match status" value="1"/>
</dbReference>
<evidence type="ECO:0000256" key="1">
    <source>
        <dbReference type="ARBA" id="ARBA00007749"/>
    </source>
</evidence>
<dbReference type="Gene3D" id="3.60.15.10">
    <property type="entry name" value="Ribonuclease Z/Hydroxyacylglutathione hydrolase-like"/>
    <property type="match status" value="1"/>
</dbReference>
<feature type="domain" description="Metallo-beta-lactamase" evidence="5">
    <location>
        <begin position="72"/>
        <end position="275"/>
    </location>
</feature>
<comment type="caution">
    <text evidence="6">The sequence shown here is derived from an EMBL/GenBank/DDBJ whole genome shotgun (WGS) entry which is preliminary data.</text>
</comment>
<organism evidence="6 7">
    <name type="scientific">Dyella soli</name>
    <dbReference type="NCBI Taxonomy" id="522319"/>
    <lineage>
        <taxon>Bacteria</taxon>
        <taxon>Pseudomonadati</taxon>
        <taxon>Pseudomonadota</taxon>
        <taxon>Gammaproteobacteria</taxon>
        <taxon>Lysobacterales</taxon>
        <taxon>Rhodanobacteraceae</taxon>
        <taxon>Dyella</taxon>
    </lineage>
</organism>
<dbReference type="SUPFAM" id="SSF56281">
    <property type="entry name" value="Metallo-hydrolase/oxidoreductase"/>
    <property type="match status" value="1"/>
</dbReference>
<dbReference type="InterPro" id="IPR036866">
    <property type="entry name" value="RibonucZ/Hydroxyglut_hydro"/>
</dbReference>
<comment type="similarity">
    <text evidence="1">Belongs to the metallo-beta-lactamase superfamily.</text>
</comment>
<keyword evidence="2" id="KW-0479">Metal-binding</keyword>